<protein>
    <recommendedName>
        <fullName evidence="2">NmrA-like domain-containing protein</fullName>
    </recommendedName>
</protein>
<dbReference type="STRING" id="5762.D2V6T3"/>
<dbReference type="PANTHER" id="PTHR43162:SF1">
    <property type="entry name" value="PRESTALK A DIFFERENTIATION PROTEIN A"/>
    <property type="match status" value="1"/>
</dbReference>
<evidence type="ECO:0000259" key="2">
    <source>
        <dbReference type="Pfam" id="PF05368"/>
    </source>
</evidence>
<feature type="domain" description="NmrA-like" evidence="2">
    <location>
        <begin position="4"/>
        <end position="301"/>
    </location>
</feature>
<sequence length="331" mass="38149">MSQQQTLLLTGSTGTIGKLLIQQLHSTKQEAHLKLKLLVRNVEKAKELFDALQSDSFQLEYIQGDLPINDKSVNTELLFDKVEKIFILAPDVPQKVNLEKSIVEKALQYTKASNGQLKQVVKLSALGVSRDRETNNLLRWHADSEYEIFQALNHYNEVNSDNTVSHVFIRPGMFMQNILGGYEHYYLMNHNMIVRPDLNTRHSYTTSFVDVRDLVKIISLVLLETDVTKYGDKTFTITGPSTTTNQEFVEIVSKVLKRDIHYEKVSEFTFMNMLKEMQIPNDYIWMLIKLYQTGKENGAASIIYEDFENITGTSPTTFEQFLLDHLSYFNQ</sequence>
<reference evidence="3 4" key="1">
    <citation type="journal article" date="2010" name="Cell">
        <title>The genome of Naegleria gruberi illuminates early eukaryotic versatility.</title>
        <authorList>
            <person name="Fritz-Laylin L.K."/>
            <person name="Prochnik S.E."/>
            <person name="Ginger M.L."/>
            <person name="Dacks J.B."/>
            <person name="Carpenter M.L."/>
            <person name="Field M.C."/>
            <person name="Kuo A."/>
            <person name="Paredez A."/>
            <person name="Chapman J."/>
            <person name="Pham J."/>
            <person name="Shu S."/>
            <person name="Neupane R."/>
            <person name="Cipriano M."/>
            <person name="Mancuso J."/>
            <person name="Tu H."/>
            <person name="Salamov A."/>
            <person name="Lindquist E."/>
            <person name="Shapiro H."/>
            <person name="Lucas S."/>
            <person name="Grigoriev I.V."/>
            <person name="Cande W.Z."/>
            <person name="Fulton C."/>
            <person name="Rokhsar D.S."/>
            <person name="Dawson S.C."/>
        </authorList>
    </citation>
    <scope>NUCLEOTIDE SEQUENCE [LARGE SCALE GENOMIC DNA]</scope>
    <source>
        <strain evidence="3 4">NEG-M</strain>
    </source>
</reference>
<dbReference type="InterPro" id="IPR036291">
    <property type="entry name" value="NAD(P)-bd_dom_sf"/>
</dbReference>
<dbReference type="VEuPathDB" id="AmoebaDB:NAEGRDRAFT_57317"/>
<dbReference type="Pfam" id="PF05368">
    <property type="entry name" value="NmrA"/>
    <property type="match status" value="1"/>
</dbReference>
<dbReference type="OrthoDB" id="10254221at2759"/>
<dbReference type="EMBL" id="GG738854">
    <property type="protein sequence ID" value="EFC47498.1"/>
    <property type="molecule type" value="Genomic_DNA"/>
</dbReference>
<dbReference type="Proteomes" id="UP000006671">
    <property type="component" value="Unassembled WGS sequence"/>
</dbReference>
<evidence type="ECO:0000313" key="4">
    <source>
        <dbReference type="Proteomes" id="UP000006671"/>
    </source>
</evidence>
<dbReference type="Gene3D" id="3.40.50.720">
    <property type="entry name" value="NAD(P)-binding Rossmann-like Domain"/>
    <property type="match status" value="1"/>
</dbReference>
<dbReference type="Gene3D" id="3.90.25.10">
    <property type="entry name" value="UDP-galactose 4-epimerase, domain 1"/>
    <property type="match status" value="1"/>
</dbReference>
<dbReference type="RefSeq" id="XP_002680242.1">
    <property type="nucleotide sequence ID" value="XM_002680196.1"/>
</dbReference>
<proteinExistence type="predicted"/>
<dbReference type="KEGG" id="ngr:NAEGRDRAFT_57317"/>
<dbReference type="InterPro" id="IPR051604">
    <property type="entry name" value="Ergot_Alk_Oxidoreductase"/>
</dbReference>
<keyword evidence="4" id="KW-1185">Reference proteome</keyword>
<feature type="coiled-coil region" evidence="1">
    <location>
        <begin position="28"/>
        <end position="55"/>
    </location>
</feature>
<organism evidence="4">
    <name type="scientific">Naegleria gruberi</name>
    <name type="common">Amoeba</name>
    <dbReference type="NCBI Taxonomy" id="5762"/>
    <lineage>
        <taxon>Eukaryota</taxon>
        <taxon>Discoba</taxon>
        <taxon>Heterolobosea</taxon>
        <taxon>Tetramitia</taxon>
        <taxon>Eutetramitia</taxon>
        <taxon>Vahlkampfiidae</taxon>
        <taxon>Naegleria</taxon>
    </lineage>
</organism>
<dbReference type="PANTHER" id="PTHR43162">
    <property type="match status" value="1"/>
</dbReference>
<dbReference type="InterPro" id="IPR008030">
    <property type="entry name" value="NmrA-like"/>
</dbReference>
<name>D2V6T3_NAEGR</name>
<evidence type="ECO:0000313" key="3">
    <source>
        <dbReference type="EMBL" id="EFC47498.1"/>
    </source>
</evidence>
<accession>D2V6T3</accession>
<dbReference type="AlphaFoldDB" id="D2V6T3"/>
<dbReference type="SUPFAM" id="SSF51735">
    <property type="entry name" value="NAD(P)-binding Rossmann-fold domains"/>
    <property type="match status" value="1"/>
</dbReference>
<gene>
    <name evidence="3" type="ORF">NAEGRDRAFT_57317</name>
</gene>
<evidence type="ECO:0000256" key="1">
    <source>
        <dbReference type="SAM" id="Coils"/>
    </source>
</evidence>
<keyword evidence="1" id="KW-0175">Coiled coil</keyword>
<dbReference type="InParanoid" id="D2V6T3"/>
<dbReference type="GeneID" id="8861689"/>